<dbReference type="InterPro" id="IPR041302">
    <property type="entry name" value="LRR_RI_cap"/>
</dbReference>
<evidence type="ECO:0000256" key="7">
    <source>
        <dbReference type="ARBA" id="ARBA00022614"/>
    </source>
</evidence>
<comment type="function">
    <text evidence="12">Ribonuclease inhibitor which inhibits RNASE1, RNASE2 and angiogenin (ANG). May play a role in redox homeostasis. Required to inhibit the cytotoxic tRNA ribonuclease activity of ANG in the cytoplasm in absence of stress. Relocates to the nucleus in response to stress, relieving inhibition of ANG in the cytoplasm, and inhibiting the angiogenic activity of ANG in the nucleus.</text>
</comment>
<dbReference type="InterPro" id="IPR006553">
    <property type="entry name" value="Leu-rich_rpt_Cys-con_subtyp"/>
</dbReference>
<name>A0A8C9HGI6_9PRIM</name>
<dbReference type="AlphaFoldDB" id="A0A8C9HGI6"/>
<dbReference type="SMART" id="SM00368">
    <property type="entry name" value="LRR_RI"/>
    <property type="match status" value="13"/>
</dbReference>
<keyword evidence="7" id="KW-0433">Leucine-rich repeat</keyword>
<dbReference type="SUPFAM" id="SSF52047">
    <property type="entry name" value="RNI-like"/>
    <property type="match status" value="2"/>
</dbReference>
<accession>A0A8C9HGI6</accession>
<comment type="subunit">
    <text evidence="3">Forms high-affinity heterodimers with RNASE1, ANG and RNASE2.</text>
</comment>
<evidence type="ECO:0000256" key="12">
    <source>
        <dbReference type="ARBA" id="ARBA00049613"/>
    </source>
</evidence>
<evidence type="ECO:0000256" key="3">
    <source>
        <dbReference type="ARBA" id="ARBA00011699"/>
    </source>
</evidence>
<dbReference type="GO" id="GO:0005634">
    <property type="term" value="C:nucleus"/>
    <property type="evidence" value="ECO:0007669"/>
    <property type="project" value="UniProtKB-SubCell"/>
</dbReference>
<evidence type="ECO:0000256" key="8">
    <source>
        <dbReference type="ARBA" id="ARBA00022737"/>
    </source>
</evidence>
<evidence type="ECO:0000313" key="14">
    <source>
        <dbReference type="Proteomes" id="UP000694416"/>
    </source>
</evidence>
<evidence type="ECO:0000256" key="11">
    <source>
        <dbReference type="ARBA" id="ARBA00032534"/>
    </source>
</evidence>
<evidence type="ECO:0000256" key="6">
    <source>
        <dbReference type="ARBA" id="ARBA00022553"/>
    </source>
</evidence>
<evidence type="ECO:0000256" key="10">
    <source>
        <dbReference type="ARBA" id="ARBA00023242"/>
    </source>
</evidence>
<dbReference type="PANTHER" id="PTHR45690:SF19">
    <property type="entry name" value="NACHT, LRR AND PYD DOMAINS-CONTAINING PROTEIN 3"/>
    <property type="match status" value="1"/>
</dbReference>
<dbReference type="InterPro" id="IPR050637">
    <property type="entry name" value="NLRP_innate_immun_reg"/>
</dbReference>
<keyword evidence="5" id="KW-0963">Cytoplasm</keyword>
<sequence>MRALSPPLPALPLSVASELLLPGSPPGRRASSPESPACETVRGFGQDVLFLLPPTQPLFTSTMSLDIQCEQLSDARWAELLPLLQQCQVVRLDDCGLTEARCSDISSALRVNPALTELSLRGNELGDAGVHCVLQGLQSPSCKIQKLSLQDCYLTGAGCGVLSSTLRSLPTLQELHLSDNLLGDAGLQLLCEGLLDPQCRLEKLQLEYCNLSAASCEPLASVLRAKPDFKELTVSNNNISEAGVRVLCQGLKDSPCQLEALKLEGCGITSDNCRDLCSIVASKASLRELALGSNKLGDVGLAELCPGLLHPSSSLRTLWIWECGITAKGCGDLCRVLRTKESLKELSLAGNELGDEGARLLCETLLEPGCQLESLWVKSCSFTAACCSHFSSVLTQNKCLLELQISNNRLGDAGVQELCQGLGQPGSVLRVLWLGDCDVSDRSCGSLAATLLANHSLRELDLSNNCLGDAGVLQLVESVRQPGCLLEQLVYVDALGGWCGHGCPGRKAGVGEDTGPRLPLASVQPVRHLLVCGDGGPAAGPGGGEAILEDHLLRRFLPLLSLDDRLRGSPGAEQPLPCAHPVYPRFEEKRSDPLIFASIFWTLYKPLKHFLGRRGSCPSWGPCEVCWHRRRHRPTWHGLLSLPKGPAPGKQPKALAVLSWVL</sequence>
<proteinExistence type="predicted"/>
<reference evidence="13" key="1">
    <citation type="submission" date="2025-08" db="UniProtKB">
        <authorList>
            <consortium name="Ensembl"/>
        </authorList>
    </citation>
    <scope>IDENTIFICATION</scope>
</reference>
<keyword evidence="14" id="KW-1185">Reference proteome</keyword>
<evidence type="ECO:0000256" key="1">
    <source>
        <dbReference type="ARBA" id="ARBA00004123"/>
    </source>
</evidence>
<keyword evidence="10" id="KW-0539">Nucleus</keyword>
<dbReference type="PROSITE" id="PS51450">
    <property type="entry name" value="LRR"/>
    <property type="match status" value="1"/>
</dbReference>
<dbReference type="InterPro" id="IPR001611">
    <property type="entry name" value="Leu-rich_rpt"/>
</dbReference>
<dbReference type="Gene3D" id="3.80.10.10">
    <property type="entry name" value="Ribonuclease Inhibitor"/>
    <property type="match status" value="1"/>
</dbReference>
<dbReference type="Proteomes" id="UP000694416">
    <property type="component" value="Unplaced"/>
</dbReference>
<dbReference type="Pfam" id="PF18779">
    <property type="entry name" value="LRR_RI_capping"/>
    <property type="match status" value="1"/>
</dbReference>
<dbReference type="SMART" id="SM00367">
    <property type="entry name" value="LRR_CC"/>
    <property type="match status" value="5"/>
</dbReference>
<evidence type="ECO:0000313" key="13">
    <source>
        <dbReference type="Ensembl" id="ENSPTEP00000018681.1"/>
    </source>
</evidence>
<organism evidence="13 14">
    <name type="scientific">Piliocolobus tephrosceles</name>
    <name type="common">Ugandan red Colobus</name>
    <dbReference type="NCBI Taxonomy" id="591936"/>
    <lineage>
        <taxon>Eukaryota</taxon>
        <taxon>Metazoa</taxon>
        <taxon>Chordata</taxon>
        <taxon>Craniata</taxon>
        <taxon>Vertebrata</taxon>
        <taxon>Euteleostomi</taxon>
        <taxon>Mammalia</taxon>
        <taxon>Eutheria</taxon>
        <taxon>Euarchontoglires</taxon>
        <taxon>Primates</taxon>
        <taxon>Haplorrhini</taxon>
        <taxon>Catarrhini</taxon>
        <taxon>Cercopithecidae</taxon>
        <taxon>Colobinae</taxon>
        <taxon>Piliocolobus</taxon>
    </lineage>
</organism>
<evidence type="ECO:0000256" key="4">
    <source>
        <dbReference type="ARBA" id="ARBA00014554"/>
    </source>
</evidence>
<comment type="subcellular location">
    <subcellularLocation>
        <location evidence="2">Cytoplasm</location>
    </subcellularLocation>
    <subcellularLocation>
        <location evidence="1">Nucleus</location>
    </subcellularLocation>
</comment>
<dbReference type="InterPro" id="IPR032675">
    <property type="entry name" value="LRR_dom_sf"/>
</dbReference>
<keyword evidence="9" id="KW-0007">Acetylation</keyword>
<reference evidence="13" key="2">
    <citation type="submission" date="2025-09" db="UniProtKB">
        <authorList>
            <consortium name="Ensembl"/>
        </authorList>
    </citation>
    <scope>IDENTIFICATION</scope>
</reference>
<evidence type="ECO:0000256" key="5">
    <source>
        <dbReference type="ARBA" id="ARBA00022490"/>
    </source>
</evidence>
<evidence type="ECO:0000256" key="2">
    <source>
        <dbReference type="ARBA" id="ARBA00004496"/>
    </source>
</evidence>
<dbReference type="PANTHER" id="PTHR45690">
    <property type="entry name" value="NACHT, LRR AND PYD DOMAINS-CONTAINING PROTEIN 12"/>
    <property type="match status" value="1"/>
</dbReference>
<keyword evidence="6" id="KW-0597">Phosphoprotein</keyword>
<dbReference type="GO" id="GO:0005737">
    <property type="term" value="C:cytoplasm"/>
    <property type="evidence" value="ECO:0007669"/>
    <property type="project" value="UniProtKB-SubCell"/>
</dbReference>
<dbReference type="FunFam" id="3.80.10.10:FF:001409">
    <property type="entry name" value="Ribonuclease inhibitor"/>
    <property type="match status" value="1"/>
</dbReference>
<evidence type="ECO:0000256" key="9">
    <source>
        <dbReference type="ARBA" id="ARBA00022990"/>
    </source>
</evidence>
<dbReference type="Ensembl" id="ENSPTET00000027353.1">
    <property type="protein sequence ID" value="ENSPTEP00000018681.1"/>
    <property type="gene ID" value="ENSPTEG00000020080.1"/>
</dbReference>
<dbReference type="Pfam" id="PF13516">
    <property type="entry name" value="LRR_6"/>
    <property type="match status" value="6"/>
</dbReference>
<protein>
    <recommendedName>
        <fullName evidence="4">Ribonuclease inhibitor</fullName>
    </recommendedName>
    <alternativeName>
        <fullName evidence="11">Ribonuclease/angiogenin inhibitor 1</fullName>
    </alternativeName>
</protein>
<keyword evidence="8" id="KW-0677">Repeat</keyword>
<dbReference type="CDD" id="cd00116">
    <property type="entry name" value="LRR_RI"/>
    <property type="match status" value="1"/>
</dbReference>